<dbReference type="PROSITE" id="PS51464">
    <property type="entry name" value="SIS"/>
    <property type="match status" value="1"/>
</dbReference>
<dbReference type="EMBL" id="DF967972">
    <property type="protein sequence ID" value="GAP13439.1"/>
    <property type="molecule type" value="Genomic_DNA"/>
</dbReference>
<accession>A0A0S7B7R3</accession>
<evidence type="ECO:0000313" key="2">
    <source>
        <dbReference type="EMBL" id="GAP13439.1"/>
    </source>
</evidence>
<protein>
    <submittedName>
        <fullName evidence="2">Phosphoheptose isomerase</fullName>
    </submittedName>
</protein>
<dbReference type="Gene3D" id="3.40.50.10490">
    <property type="entry name" value="Glucose-6-phosphate isomerase like protein, domain 1"/>
    <property type="match status" value="1"/>
</dbReference>
<dbReference type="CDD" id="cd05006">
    <property type="entry name" value="SIS_GmhA"/>
    <property type="match status" value="1"/>
</dbReference>
<dbReference type="SMART" id="SM00065">
    <property type="entry name" value="GAF"/>
    <property type="match status" value="1"/>
</dbReference>
<organism evidence="2">
    <name type="scientific">Longilinea arvoryzae</name>
    <dbReference type="NCBI Taxonomy" id="360412"/>
    <lineage>
        <taxon>Bacteria</taxon>
        <taxon>Bacillati</taxon>
        <taxon>Chloroflexota</taxon>
        <taxon>Anaerolineae</taxon>
        <taxon>Anaerolineales</taxon>
        <taxon>Anaerolineaceae</taxon>
        <taxon>Longilinea</taxon>
    </lineage>
</organism>
<dbReference type="PANTHER" id="PTHR30390">
    <property type="entry name" value="SEDOHEPTULOSE 7-PHOSPHATE ISOMERASE / DNAA INITIATOR-ASSOCIATING FACTOR FOR REPLICATION INITIATION"/>
    <property type="match status" value="1"/>
</dbReference>
<dbReference type="STRING" id="360412.LARV_01193"/>
<dbReference type="OrthoDB" id="9781311at2"/>
<dbReference type="PANTHER" id="PTHR30390:SF8">
    <property type="entry name" value="SUGAR ISOMERASE (SIS)"/>
    <property type="match status" value="1"/>
</dbReference>
<dbReference type="SUPFAM" id="SSF55781">
    <property type="entry name" value="GAF domain-like"/>
    <property type="match status" value="1"/>
</dbReference>
<dbReference type="SUPFAM" id="SSF53697">
    <property type="entry name" value="SIS domain"/>
    <property type="match status" value="1"/>
</dbReference>
<keyword evidence="3" id="KW-1185">Reference proteome</keyword>
<dbReference type="InterPro" id="IPR003018">
    <property type="entry name" value="GAF"/>
</dbReference>
<feature type="domain" description="SIS" evidence="1">
    <location>
        <begin position="26"/>
        <end position="182"/>
    </location>
</feature>
<name>A0A0S7B7R3_9CHLR</name>
<proteinExistence type="predicted"/>
<dbReference type="InterPro" id="IPR035461">
    <property type="entry name" value="GmhA/DiaA"/>
</dbReference>
<dbReference type="InterPro" id="IPR029016">
    <property type="entry name" value="GAF-like_dom_sf"/>
</dbReference>
<reference evidence="2" key="1">
    <citation type="submission" date="2015-07" db="EMBL/GenBank/DDBJ databases">
        <title>Draft Genome Sequences of Anaerolinea thermolimosa IMO-1, Bellilinea caldifistulae GOMI-1, Leptolinea tardivitalis YMTK-2, Levilinea saccharolytica KIBI-1,Longilinea arvoryzae KOME-1, Previously Described as Members of the Anaerolineaceae (Chloroflexi).</title>
        <authorList>
            <person name="Sekiguchi Y."/>
            <person name="Ohashi A."/>
            <person name="Matsuura N."/>
            <person name="Tourlousse M.D."/>
        </authorList>
    </citation>
    <scope>NUCLEOTIDE SEQUENCE [LARGE SCALE GENOMIC DNA]</scope>
    <source>
        <strain evidence="2">KOME-1</strain>
    </source>
</reference>
<dbReference type="Pfam" id="PF13580">
    <property type="entry name" value="SIS_2"/>
    <property type="match status" value="1"/>
</dbReference>
<dbReference type="AlphaFoldDB" id="A0A0S7B7R3"/>
<dbReference type="InterPro" id="IPR050099">
    <property type="entry name" value="SIS_GmhA/DiaA_subfam"/>
</dbReference>
<dbReference type="RefSeq" id="WP_075072774.1">
    <property type="nucleotide sequence ID" value="NZ_DF967972.1"/>
</dbReference>
<dbReference type="InterPro" id="IPR046348">
    <property type="entry name" value="SIS_dom_sf"/>
</dbReference>
<evidence type="ECO:0000313" key="3">
    <source>
        <dbReference type="Proteomes" id="UP000055060"/>
    </source>
</evidence>
<dbReference type="Proteomes" id="UP000055060">
    <property type="component" value="Unassembled WGS sequence"/>
</dbReference>
<sequence length="390" mass="42466">MERIEQYLSEMKNAIDRVPMDRFDQIVDILHQARLNGQQVFIMGNGGSASTASHFVCDLAKNTRNYGWPNFRAIGLTDNVAILTAYANDEGYENALAGQLANLVRPNDVVVAISCSGNSPNVIKAVELANQSGATTIGLTGRKGGKLAAMSTINISAQADAIQQQEDIHLMLCHMITVALNEMPMVEVITRRPAYAEPNTLALIKSLFGKDVFEEPGEPAPHGTPVEMVQKISREMAQNLDLHEMLTYVLQMTLDSVGASSGSIMVLNDLGEVIDGLLAYAGKVNTGSLDRMEEIKKQGLAGWVVENRQAALVKSTRDDPRWLRREFEESTGESRSALSVPLITQDRVVGVVTLVHPKAGWFTMEDLALLTAITITISYSVSARNNGVPQ</sequence>
<evidence type="ECO:0000259" key="1">
    <source>
        <dbReference type="PROSITE" id="PS51464"/>
    </source>
</evidence>
<dbReference type="InterPro" id="IPR001347">
    <property type="entry name" value="SIS_dom"/>
</dbReference>
<dbReference type="Pfam" id="PF13185">
    <property type="entry name" value="GAF_2"/>
    <property type="match status" value="1"/>
</dbReference>
<dbReference type="GO" id="GO:0016853">
    <property type="term" value="F:isomerase activity"/>
    <property type="evidence" value="ECO:0007669"/>
    <property type="project" value="UniProtKB-KW"/>
</dbReference>
<dbReference type="GO" id="GO:1901135">
    <property type="term" value="P:carbohydrate derivative metabolic process"/>
    <property type="evidence" value="ECO:0007669"/>
    <property type="project" value="InterPro"/>
</dbReference>
<dbReference type="Gene3D" id="3.30.450.40">
    <property type="match status" value="1"/>
</dbReference>
<keyword evidence="2" id="KW-0413">Isomerase</keyword>
<gene>
    <name evidence="2" type="ORF">LARV_01193</name>
</gene>
<dbReference type="GO" id="GO:0097367">
    <property type="term" value="F:carbohydrate derivative binding"/>
    <property type="evidence" value="ECO:0007669"/>
    <property type="project" value="InterPro"/>
</dbReference>